<accession>A0A4R4ZVD4</accession>
<dbReference type="SUPFAM" id="SSF53597">
    <property type="entry name" value="Dihydrofolate reductase-like"/>
    <property type="match status" value="1"/>
</dbReference>
<name>A0A4R4ZVD4_9ACTN</name>
<protein>
    <submittedName>
        <fullName evidence="2">Dihydrofolate reductase</fullName>
    </submittedName>
</protein>
<dbReference type="Gene3D" id="3.40.430.10">
    <property type="entry name" value="Dihydrofolate Reductase, subunit A"/>
    <property type="match status" value="1"/>
</dbReference>
<sequence>MSKVRVANFTVSLDGYGSGADQRLDAPFGDRAGELHEWMELAMAERERGLTNPAVEQLDRFKDGVGATIMGRNMFGPQRGEWEDESWRGWWGANPPYEHATFVHTHHVRPDLVMEGGTTFHFTSEPIEVVLERAREAADGKDVVIAGGASTVRQYLRAGLIDEIDMFIAPIIVGTGERFFDEALREFTVESTVDVPKATLIKLRR</sequence>
<dbReference type="InterPro" id="IPR050765">
    <property type="entry name" value="Riboflavin_Biosynth_HTPR"/>
</dbReference>
<gene>
    <name evidence="2" type="ORF">E1263_05065</name>
</gene>
<comment type="caution">
    <text evidence="2">The sequence shown here is derived from an EMBL/GenBank/DDBJ whole genome shotgun (WGS) entry which is preliminary data.</text>
</comment>
<dbReference type="GO" id="GO:0009231">
    <property type="term" value="P:riboflavin biosynthetic process"/>
    <property type="evidence" value="ECO:0007669"/>
    <property type="project" value="InterPro"/>
</dbReference>
<organism evidence="2 3">
    <name type="scientific">Kribbella antibiotica</name>
    <dbReference type="NCBI Taxonomy" id="190195"/>
    <lineage>
        <taxon>Bacteria</taxon>
        <taxon>Bacillati</taxon>
        <taxon>Actinomycetota</taxon>
        <taxon>Actinomycetes</taxon>
        <taxon>Propionibacteriales</taxon>
        <taxon>Kribbellaceae</taxon>
        <taxon>Kribbella</taxon>
    </lineage>
</organism>
<dbReference type="AlphaFoldDB" id="A0A4R4ZVD4"/>
<dbReference type="GO" id="GO:0008703">
    <property type="term" value="F:5-amino-6-(5-phosphoribosylamino)uracil reductase activity"/>
    <property type="evidence" value="ECO:0007669"/>
    <property type="project" value="InterPro"/>
</dbReference>
<dbReference type="PANTHER" id="PTHR38011:SF12">
    <property type="entry name" value="BIFUNCTIONAL DEAMINASE-REDUCTASE DOMAIN PROTEIN"/>
    <property type="match status" value="1"/>
</dbReference>
<evidence type="ECO:0000313" key="2">
    <source>
        <dbReference type="EMBL" id="TDD61989.1"/>
    </source>
</evidence>
<dbReference type="OrthoDB" id="2313602at2"/>
<dbReference type="RefSeq" id="WP_132165869.1">
    <property type="nucleotide sequence ID" value="NZ_SMKX01000009.1"/>
</dbReference>
<feature type="domain" description="Bacterial bifunctional deaminase-reductase C-terminal" evidence="1">
    <location>
        <begin position="7"/>
        <end position="183"/>
    </location>
</feature>
<evidence type="ECO:0000259" key="1">
    <source>
        <dbReference type="Pfam" id="PF01872"/>
    </source>
</evidence>
<evidence type="ECO:0000313" key="3">
    <source>
        <dbReference type="Proteomes" id="UP000295124"/>
    </source>
</evidence>
<dbReference type="InterPro" id="IPR002734">
    <property type="entry name" value="RibDG_C"/>
</dbReference>
<dbReference type="EMBL" id="SMKX01000009">
    <property type="protein sequence ID" value="TDD61989.1"/>
    <property type="molecule type" value="Genomic_DNA"/>
</dbReference>
<proteinExistence type="predicted"/>
<dbReference type="Pfam" id="PF01872">
    <property type="entry name" value="RibD_C"/>
    <property type="match status" value="1"/>
</dbReference>
<reference evidence="2 3" key="1">
    <citation type="submission" date="2019-03" db="EMBL/GenBank/DDBJ databases">
        <title>Draft genome sequences of novel Actinobacteria.</title>
        <authorList>
            <person name="Sahin N."/>
            <person name="Ay H."/>
            <person name="Saygin H."/>
        </authorList>
    </citation>
    <scope>NUCLEOTIDE SEQUENCE [LARGE SCALE GENOMIC DNA]</scope>
    <source>
        <strain evidence="2 3">JCM 13523</strain>
    </source>
</reference>
<keyword evidence="3" id="KW-1185">Reference proteome</keyword>
<dbReference type="InterPro" id="IPR024072">
    <property type="entry name" value="DHFR-like_dom_sf"/>
</dbReference>
<dbReference type="Proteomes" id="UP000295124">
    <property type="component" value="Unassembled WGS sequence"/>
</dbReference>
<dbReference type="PANTHER" id="PTHR38011">
    <property type="entry name" value="DIHYDROFOLATE REDUCTASE FAMILY PROTEIN (AFU_ORTHOLOGUE AFUA_8G06820)"/>
    <property type="match status" value="1"/>
</dbReference>